<protein>
    <recommendedName>
        <fullName evidence="1">Protein kinase domain-containing protein</fullName>
    </recommendedName>
</protein>
<feature type="domain" description="Protein kinase" evidence="1">
    <location>
        <begin position="52"/>
        <end position="415"/>
    </location>
</feature>
<dbReference type="SUPFAM" id="SSF56112">
    <property type="entry name" value="Protein kinase-like (PK-like)"/>
    <property type="match status" value="1"/>
</dbReference>
<dbReference type="GeneID" id="92207046"/>
<dbReference type="InterPro" id="IPR000719">
    <property type="entry name" value="Prot_kinase_dom"/>
</dbReference>
<keyword evidence="3" id="KW-1185">Reference proteome</keyword>
<dbReference type="PANTHER" id="PTHR47829:SF1">
    <property type="entry name" value="HAD FAMILY PHOSPHATASE"/>
    <property type="match status" value="1"/>
</dbReference>
<dbReference type="EMBL" id="OZ022406">
    <property type="protein sequence ID" value="CAK9437472.1"/>
    <property type="molecule type" value="Genomic_DNA"/>
</dbReference>
<sequence length="415" mass="46478">MSAPQLKEVRSPIDQDGLRAYLSKLTSSTSDKNNGAPLQTIISHNAHLPASYTTIKQFTFGQSNPTYYLEDASGRSFVLRRKPTQNAKLVSKSAHAIEREFYILNAINILNESARLKIPVPRVHLLCEDESVLGYVFYIMDYVQGIQIKNPALLPAIEESDTQTRETIWRSITETAAAIHLLDAEALIQLLPPSHFPQFQNLAKLKKSSYFSRQLRTLTQIHQKQSEYVDPIPDFDKITSFLAWSAPPDPEKLSLVHGDFKIDNLLFDPVTYQVVAVLDWELCTIGHPLFDLANFLQLFAVPNQLAQMLMRPVKATIGKEDAASQEFLVHELTQYSRLANWGKGQDPVELWTVGHVFGLLRLCVISQGIAMRVKQGNASSANAEMFASAYPTLSGLCVDDIDEFESSVAKNKSKI</sequence>
<organism evidence="2 3">
    <name type="scientific">Lodderomyces beijingensis</name>
    <dbReference type="NCBI Taxonomy" id="1775926"/>
    <lineage>
        <taxon>Eukaryota</taxon>
        <taxon>Fungi</taxon>
        <taxon>Dikarya</taxon>
        <taxon>Ascomycota</taxon>
        <taxon>Saccharomycotina</taxon>
        <taxon>Pichiomycetes</taxon>
        <taxon>Debaryomycetaceae</taxon>
        <taxon>Candida/Lodderomyces clade</taxon>
        <taxon>Lodderomyces</taxon>
    </lineage>
</organism>
<dbReference type="Proteomes" id="UP001497383">
    <property type="component" value="Chromosome 2"/>
</dbReference>
<dbReference type="Gene3D" id="3.90.1200.10">
    <property type="match status" value="1"/>
</dbReference>
<reference evidence="2 3" key="1">
    <citation type="submission" date="2024-03" db="EMBL/GenBank/DDBJ databases">
        <authorList>
            <person name="Brejova B."/>
        </authorList>
    </citation>
    <scope>NUCLEOTIDE SEQUENCE [LARGE SCALE GENOMIC DNA]</scope>
    <source>
        <strain evidence="2 3">CBS 14171</strain>
    </source>
</reference>
<dbReference type="PANTHER" id="PTHR47829">
    <property type="entry name" value="HYDROLASE, PUTATIVE (AFU_ORTHOLOGUE AFUA_1G12880)-RELATED"/>
    <property type="match status" value="1"/>
</dbReference>
<evidence type="ECO:0000259" key="1">
    <source>
        <dbReference type="PROSITE" id="PS50011"/>
    </source>
</evidence>
<dbReference type="Pfam" id="PF01636">
    <property type="entry name" value="APH"/>
    <property type="match status" value="1"/>
</dbReference>
<dbReference type="InterPro" id="IPR011009">
    <property type="entry name" value="Kinase-like_dom_sf"/>
</dbReference>
<dbReference type="Gene3D" id="3.30.200.20">
    <property type="entry name" value="Phosphorylase Kinase, domain 1"/>
    <property type="match status" value="1"/>
</dbReference>
<dbReference type="InterPro" id="IPR052898">
    <property type="entry name" value="ACAD10-like"/>
</dbReference>
<gene>
    <name evidence="2" type="ORF">LODBEIA_P18500</name>
</gene>
<dbReference type="PROSITE" id="PS00108">
    <property type="entry name" value="PROTEIN_KINASE_ST"/>
    <property type="match status" value="1"/>
</dbReference>
<name>A0ABP0ZKH7_9ASCO</name>
<dbReference type="InterPro" id="IPR008271">
    <property type="entry name" value="Ser/Thr_kinase_AS"/>
</dbReference>
<proteinExistence type="predicted"/>
<accession>A0ABP0ZKH7</accession>
<dbReference type="PROSITE" id="PS50011">
    <property type="entry name" value="PROTEIN_KINASE_DOM"/>
    <property type="match status" value="1"/>
</dbReference>
<dbReference type="RefSeq" id="XP_066828788.1">
    <property type="nucleotide sequence ID" value="XM_066971784.1"/>
</dbReference>
<evidence type="ECO:0000313" key="2">
    <source>
        <dbReference type="EMBL" id="CAK9437472.1"/>
    </source>
</evidence>
<dbReference type="CDD" id="cd05154">
    <property type="entry name" value="ACAD10_11_N-like"/>
    <property type="match status" value="1"/>
</dbReference>
<evidence type="ECO:0000313" key="3">
    <source>
        <dbReference type="Proteomes" id="UP001497383"/>
    </source>
</evidence>
<dbReference type="InterPro" id="IPR002575">
    <property type="entry name" value="Aminoglycoside_PTrfase"/>
</dbReference>
<dbReference type="InterPro" id="IPR041726">
    <property type="entry name" value="ACAD10_11_N"/>
</dbReference>